<proteinExistence type="predicted"/>
<evidence type="ECO:0000313" key="1">
    <source>
        <dbReference type="EMBL" id="JAD57129.1"/>
    </source>
</evidence>
<organism evidence="1">
    <name type="scientific">Arundo donax</name>
    <name type="common">Giant reed</name>
    <name type="synonym">Donax arundinaceus</name>
    <dbReference type="NCBI Taxonomy" id="35708"/>
    <lineage>
        <taxon>Eukaryota</taxon>
        <taxon>Viridiplantae</taxon>
        <taxon>Streptophyta</taxon>
        <taxon>Embryophyta</taxon>
        <taxon>Tracheophyta</taxon>
        <taxon>Spermatophyta</taxon>
        <taxon>Magnoliopsida</taxon>
        <taxon>Liliopsida</taxon>
        <taxon>Poales</taxon>
        <taxon>Poaceae</taxon>
        <taxon>PACMAD clade</taxon>
        <taxon>Arundinoideae</taxon>
        <taxon>Arundineae</taxon>
        <taxon>Arundo</taxon>
    </lineage>
</organism>
<name>A0A0A9AZK0_ARUDO</name>
<protein>
    <submittedName>
        <fullName evidence="1">Uncharacterized protein</fullName>
    </submittedName>
</protein>
<reference evidence="1" key="1">
    <citation type="submission" date="2014-09" db="EMBL/GenBank/DDBJ databases">
        <authorList>
            <person name="Magalhaes I.L.F."/>
            <person name="Oliveira U."/>
            <person name="Santos F.R."/>
            <person name="Vidigal T.H.D.A."/>
            <person name="Brescovit A.D."/>
            <person name="Santos A.J."/>
        </authorList>
    </citation>
    <scope>NUCLEOTIDE SEQUENCE</scope>
    <source>
        <tissue evidence="1">Shoot tissue taken approximately 20 cm above the soil surface</tissue>
    </source>
</reference>
<accession>A0A0A9AZK0</accession>
<dbReference type="EMBL" id="GBRH01240766">
    <property type="protein sequence ID" value="JAD57129.1"/>
    <property type="molecule type" value="Transcribed_RNA"/>
</dbReference>
<sequence>MATLVCDMISYFIVHGQLLCHAAVYNIPVFIL</sequence>
<reference evidence="1" key="2">
    <citation type="journal article" date="2015" name="Data Brief">
        <title>Shoot transcriptome of the giant reed, Arundo donax.</title>
        <authorList>
            <person name="Barrero R.A."/>
            <person name="Guerrero F.D."/>
            <person name="Moolhuijzen P."/>
            <person name="Goolsby J.A."/>
            <person name="Tidwell J."/>
            <person name="Bellgard S.E."/>
            <person name="Bellgard M.I."/>
        </authorList>
    </citation>
    <scope>NUCLEOTIDE SEQUENCE</scope>
    <source>
        <tissue evidence="1">Shoot tissue taken approximately 20 cm above the soil surface</tissue>
    </source>
</reference>
<dbReference type="AlphaFoldDB" id="A0A0A9AZK0"/>